<gene>
    <name evidence="1" type="ORF">H3309_13290</name>
</gene>
<dbReference type="EMBL" id="CP059851">
    <property type="protein sequence ID" value="QMW22318.1"/>
    <property type="molecule type" value="Genomic_DNA"/>
</dbReference>
<name>A0A7G5IG26_9SPHN</name>
<evidence type="ECO:0000313" key="1">
    <source>
        <dbReference type="EMBL" id="QMW22318.1"/>
    </source>
</evidence>
<dbReference type="Proteomes" id="UP000515292">
    <property type="component" value="Chromosome"/>
</dbReference>
<organism evidence="1 2">
    <name type="scientific">Sandaracinobacteroides saxicola</name>
    <dbReference type="NCBI Taxonomy" id="2759707"/>
    <lineage>
        <taxon>Bacteria</taxon>
        <taxon>Pseudomonadati</taxon>
        <taxon>Pseudomonadota</taxon>
        <taxon>Alphaproteobacteria</taxon>
        <taxon>Sphingomonadales</taxon>
        <taxon>Sphingosinicellaceae</taxon>
        <taxon>Sandaracinobacteroides</taxon>
    </lineage>
</organism>
<reference evidence="1 2" key="1">
    <citation type="submission" date="2020-07" db="EMBL/GenBank/DDBJ databases">
        <title>Complete genome sequence for Sandaracinobacter sp. M6.</title>
        <authorList>
            <person name="Tang Y."/>
            <person name="Liu Q."/>
            <person name="Guo Z."/>
            <person name="Lei P."/>
            <person name="Huang B."/>
        </authorList>
    </citation>
    <scope>NUCLEOTIDE SEQUENCE [LARGE SCALE GENOMIC DNA]</scope>
    <source>
        <strain evidence="1 2">M6</strain>
    </source>
</reference>
<dbReference type="RefSeq" id="WP_182295163.1">
    <property type="nucleotide sequence ID" value="NZ_CP059851.1"/>
</dbReference>
<keyword evidence="2" id="KW-1185">Reference proteome</keyword>
<protein>
    <submittedName>
        <fullName evidence="1">Uncharacterized protein</fullName>
    </submittedName>
</protein>
<dbReference type="KEGG" id="sand:H3309_13290"/>
<dbReference type="AlphaFoldDB" id="A0A7G5IG26"/>
<sequence length="95" mass="10240">MAGCVVHRAKKWEPVFGKKRCAVKELDGTGAGKARDSVEGQEKAEKKRVKAALSDESIFATVSQKIARRPSLRRVCTLRTIAAQSSSSVQPPSAT</sequence>
<proteinExistence type="predicted"/>
<accession>A0A7G5IG26</accession>
<evidence type="ECO:0000313" key="2">
    <source>
        <dbReference type="Proteomes" id="UP000515292"/>
    </source>
</evidence>